<accession>A0ABP9CZE2</accession>
<dbReference type="Pfam" id="PF13715">
    <property type="entry name" value="CarbopepD_reg_2"/>
    <property type="match status" value="1"/>
</dbReference>
<evidence type="ECO:0000313" key="5">
    <source>
        <dbReference type="EMBL" id="GAA4822476.1"/>
    </source>
</evidence>
<dbReference type="Gene3D" id="2.170.130.10">
    <property type="entry name" value="TonB-dependent receptor, plug domain"/>
    <property type="match status" value="1"/>
</dbReference>
<dbReference type="InterPro" id="IPR012910">
    <property type="entry name" value="Plug_dom"/>
</dbReference>
<evidence type="ECO:0000256" key="2">
    <source>
        <dbReference type="PROSITE-ProRule" id="PRU01360"/>
    </source>
</evidence>
<proteinExistence type="inferred from homology"/>
<keyword evidence="2" id="KW-1134">Transmembrane beta strand</keyword>
<dbReference type="PANTHER" id="PTHR30069">
    <property type="entry name" value="TONB-DEPENDENT OUTER MEMBRANE RECEPTOR"/>
    <property type="match status" value="1"/>
</dbReference>
<dbReference type="EMBL" id="BAABJX010000007">
    <property type="protein sequence ID" value="GAA4822476.1"/>
    <property type="molecule type" value="Genomic_DNA"/>
</dbReference>
<keyword evidence="2" id="KW-0812">Transmembrane</keyword>
<evidence type="ECO:0000256" key="1">
    <source>
        <dbReference type="ARBA" id="ARBA00022729"/>
    </source>
</evidence>
<protein>
    <recommendedName>
        <fullName evidence="4">TonB-dependent receptor plug domain-containing protein</fullName>
    </recommendedName>
</protein>
<keyword evidence="2" id="KW-0472">Membrane</keyword>
<organism evidence="5 6">
    <name type="scientific">Algivirga pacifica</name>
    <dbReference type="NCBI Taxonomy" id="1162670"/>
    <lineage>
        <taxon>Bacteria</taxon>
        <taxon>Pseudomonadati</taxon>
        <taxon>Bacteroidota</taxon>
        <taxon>Cytophagia</taxon>
        <taxon>Cytophagales</taxon>
        <taxon>Flammeovirgaceae</taxon>
        <taxon>Algivirga</taxon>
    </lineage>
</organism>
<dbReference type="InterPro" id="IPR037066">
    <property type="entry name" value="Plug_dom_sf"/>
</dbReference>
<dbReference type="RefSeq" id="WP_345368701.1">
    <property type="nucleotide sequence ID" value="NZ_BAABJX010000007.1"/>
</dbReference>
<evidence type="ECO:0000259" key="4">
    <source>
        <dbReference type="Pfam" id="PF07715"/>
    </source>
</evidence>
<keyword evidence="6" id="KW-1185">Reference proteome</keyword>
<comment type="caution">
    <text evidence="5">The sequence shown here is derived from an EMBL/GenBank/DDBJ whole genome shotgun (WGS) entry which is preliminary data.</text>
</comment>
<dbReference type="InterPro" id="IPR039426">
    <property type="entry name" value="TonB-dep_rcpt-like"/>
</dbReference>
<gene>
    <name evidence="5" type="ORF">GCM10023331_03530</name>
</gene>
<feature type="chain" id="PRO_5045277142" description="TonB-dependent receptor plug domain-containing protein" evidence="3">
    <location>
        <begin position="21"/>
        <end position="215"/>
    </location>
</feature>
<comment type="subcellular location">
    <subcellularLocation>
        <location evidence="2">Cell outer membrane</location>
        <topology evidence="2">Multi-pass membrane protein</topology>
    </subcellularLocation>
</comment>
<feature type="domain" description="TonB-dependent receptor plug" evidence="4">
    <location>
        <begin position="114"/>
        <end position="215"/>
    </location>
</feature>
<dbReference type="Gene3D" id="2.60.40.1120">
    <property type="entry name" value="Carboxypeptidase-like, regulatory domain"/>
    <property type="match status" value="1"/>
</dbReference>
<keyword evidence="1 3" id="KW-0732">Signal</keyword>
<feature type="signal peptide" evidence="3">
    <location>
        <begin position="1"/>
        <end position="20"/>
    </location>
</feature>
<keyword evidence="2" id="KW-0813">Transport</keyword>
<dbReference type="Proteomes" id="UP001500298">
    <property type="component" value="Unassembled WGS sequence"/>
</dbReference>
<dbReference type="PANTHER" id="PTHR30069:SF29">
    <property type="entry name" value="HEMOGLOBIN AND HEMOGLOBIN-HAPTOGLOBIN-BINDING PROTEIN 1-RELATED"/>
    <property type="match status" value="1"/>
</dbReference>
<dbReference type="Pfam" id="PF07715">
    <property type="entry name" value="Plug"/>
    <property type="match status" value="1"/>
</dbReference>
<reference evidence="6" key="1">
    <citation type="journal article" date="2019" name="Int. J. Syst. Evol. Microbiol.">
        <title>The Global Catalogue of Microorganisms (GCM) 10K type strain sequencing project: providing services to taxonomists for standard genome sequencing and annotation.</title>
        <authorList>
            <consortium name="The Broad Institute Genomics Platform"/>
            <consortium name="The Broad Institute Genome Sequencing Center for Infectious Disease"/>
            <person name="Wu L."/>
            <person name="Ma J."/>
        </authorList>
    </citation>
    <scope>NUCLEOTIDE SEQUENCE [LARGE SCALE GENOMIC DNA]</scope>
    <source>
        <strain evidence="6">JCM 18326</strain>
    </source>
</reference>
<dbReference type="SUPFAM" id="SSF49464">
    <property type="entry name" value="Carboxypeptidase regulatory domain-like"/>
    <property type="match status" value="1"/>
</dbReference>
<keyword evidence="2" id="KW-0998">Cell outer membrane</keyword>
<dbReference type="PROSITE" id="PS52016">
    <property type="entry name" value="TONB_DEPENDENT_REC_3"/>
    <property type="match status" value="1"/>
</dbReference>
<evidence type="ECO:0000256" key="3">
    <source>
        <dbReference type="SAM" id="SignalP"/>
    </source>
</evidence>
<dbReference type="SUPFAM" id="SSF56935">
    <property type="entry name" value="Porins"/>
    <property type="match status" value="1"/>
</dbReference>
<evidence type="ECO:0000313" key="6">
    <source>
        <dbReference type="Proteomes" id="UP001500298"/>
    </source>
</evidence>
<sequence length="215" mass="23408">MKKQLFTILLGLLFAQSIHAQQLVKGLVYDQQSGEVLVGVTVRVKETTVGTVTDISGNFALTVAEGSVLQVAYAGYQMQEIAASSKELSIALKQDQRVMDQVIVSASRDAQLRSDAPVAVSVIPMKLLEETHATTFDQVLNKATGVLMVDLGNEQHAMSIRQPISYKSMFLYLEDGLPIRPTGVFNHNALMEMNMTMTKNVEIVRGPVSSTYGSG</sequence>
<comment type="similarity">
    <text evidence="2">Belongs to the TonB-dependent receptor family.</text>
</comment>
<name>A0ABP9CZE2_9BACT</name>
<dbReference type="InterPro" id="IPR008969">
    <property type="entry name" value="CarboxyPept-like_regulatory"/>
</dbReference>